<keyword evidence="2" id="KW-1185">Reference proteome</keyword>
<protein>
    <submittedName>
        <fullName evidence="1">Chaperone protein</fullName>
    </submittedName>
</protein>
<dbReference type="Proteomes" id="UP001164539">
    <property type="component" value="Chromosome 8"/>
</dbReference>
<dbReference type="EMBL" id="CM051401">
    <property type="protein sequence ID" value="KAJ4713170.1"/>
    <property type="molecule type" value="Genomic_DNA"/>
</dbReference>
<name>A0ACC1XP42_MELAZ</name>
<sequence length="875" mass="96593">MNPDKFTHKTNEAIAEAHELAMGAGHAQFTPLHLAAALISDPSGIFPQAINSAGGENASQSAERVFKQALKKLPSQTPPPDEIPASTTLIKVIRRAQAAQKARGDTHLAVDQLILGLLEDSQIGDLLKEAGVAAARVKTEVEKLRGKEGKKVESASGDTNFQALKTYGRDLVEQAGKLDPVIGRDEEIRRVVRILSRRTKNNPVLIGEPGVGKTAVVEGLAQRIVRGDVPSNLADVRLIALDMGALVAGAKYRGEFEERLKAVLKEVEEAEGKVILFIDEIHLVLGAGRTEGSMDAANLFKPMLARGQLRCIGATTLEEYRKYVEKDAAFERRFQQVYVAEPSVTDTISILRGLKERYEGHHGVRIQDRALVVAAQLSARYITGRHLPDKAIDLVDEACANVRVQLDSQPEEIDNLERKRMQLEIELHALEKEKDKASKARLVEVRKELDDLRDKLQPLMMRAADLRYGAIQEVEAAIAQLEANHGEENLILTETVGPDQIAEVVSRWTGIPVTRLGQNDRERLIGLANRLHNRVVGQDEAVNAVAEAVLRSRAGLGRPQQPTGSFLFLGPTGVGKTELAKALAEQLFDDENLLVRIDMSEYMEQHSVSRLIGAPPGYVGHEEGGQLTEAVRRRPYSVVLFDEVEKAHIAVFNSLLQVLDDGRLTDGQGRTVDFTNTVIIMTSNLGAEHLLSGLMGKVSMQVARDRVMQEVRKHFRPELLNRLDEIVVFDPLSHEQLRKVARLQMKDVALRLAERGVALAVSDAALDIVLAESYDPVYGARPIRRWLERKVVTQLSRMLIREEIDENSTVYIDAGPNADELVYRVEKNGGFVNAATGQKSDVLIQIPTGPRSDAAQAVKKMKIEEIDDDEEMVDD</sequence>
<gene>
    <name evidence="1" type="ORF">OWV82_015298</name>
</gene>
<evidence type="ECO:0000313" key="1">
    <source>
        <dbReference type="EMBL" id="KAJ4713170.1"/>
    </source>
</evidence>
<evidence type="ECO:0000313" key="2">
    <source>
        <dbReference type="Proteomes" id="UP001164539"/>
    </source>
</evidence>
<accession>A0ACC1XP42</accession>
<comment type="caution">
    <text evidence="1">The sequence shown here is derived from an EMBL/GenBank/DDBJ whole genome shotgun (WGS) entry which is preliminary data.</text>
</comment>
<proteinExistence type="predicted"/>
<reference evidence="1 2" key="1">
    <citation type="journal article" date="2023" name="Science">
        <title>Complex scaffold remodeling in plant triterpene biosynthesis.</title>
        <authorList>
            <person name="De La Pena R."/>
            <person name="Hodgson H."/>
            <person name="Liu J.C."/>
            <person name="Stephenson M.J."/>
            <person name="Martin A.C."/>
            <person name="Owen C."/>
            <person name="Harkess A."/>
            <person name="Leebens-Mack J."/>
            <person name="Jimenez L.E."/>
            <person name="Osbourn A."/>
            <person name="Sattely E.S."/>
        </authorList>
    </citation>
    <scope>NUCLEOTIDE SEQUENCE [LARGE SCALE GENOMIC DNA]</scope>
    <source>
        <strain evidence="2">cv. JPN11</strain>
        <tissue evidence="1">Leaf</tissue>
    </source>
</reference>
<organism evidence="1 2">
    <name type="scientific">Melia azedarach</name>
    <name type="common">Chinaberry tree</name>
    <dbReference type="NCBI Taxonomy" id="155640"/>
    <lineage>
        <taxon>Eukaryota</taxon>
        <taxon>Viridiplantae</taxon>
        <taxon>Streptophyta</taxon>
        <taxon>Embryophyta</taxon>
        <taxon>Tracheophyta</taxon>
        <taxon>Spermatophyta</taxon>
        <taxon>Magnoliopsida</taxon>
        <taxon>eudicotyledons</taxon>
        <taxon>Gunneridae</taxon>
        <taxon>Pentapetalae</taxon>
        <taxon>rosids</taxon>
        <taxon>malvids</taxon>
        <taxon>Sapindales</taxon>
        <taxon>Meliaceae</taxon>
        <taxon>Melia</taxon>
    </lineage>
</organism>